<proteinExistence type="predicted"/>
<keyword evidence="1" id="KW-0812">Transmembrane</keyword>
<gene>
    <name evidence="2" type="ORF">Taro_039956</name>
</gene>
<accession>A0A843WBW8</accession>
<name>A0A843WBW8_COLES</name>
<dbReference type="Proteomes" id="UP000652761">
    <property type="component" value="Unassembled WGS sequence"/>
</dbReference>
<keyword evidence="1" id="KW-0472">Membrane</keyword>
<reference evidence="2" key="1">
    <citation type="submission" date="2017-07" db="EMBL/GenBank/DDBJ databases">
        <title>Taro Niue Genome Assembly and Annotation.</title>
        <authorList>
            <person name="Atibalentja N."/>
            <person name="Keating K."/>
            <person name="Fields C.J."/>
        </authorList>
    </citation>
    <scope>NUCLEOTIDE SEQUENCE</scope>
    <source>
        <strain evidence="2">Niue_2</strain>
        <tissue evidence="2">Leaf</tissue>
    </source>
</reference>
<sequence>MTGLVATEVPVAMVIPVATAFCVAFLSRPVNGSRQCSTFWSSDRRLPPVRVAGVAGGPARLSRRPVRACSSCGLGGCRVMFVTRCPASSRLEGRRLKALAASPFPLLALFPSLLLSEEEKAPLSSPSSVWCSVAAGGSCGAWRGVVEARRWRVSAGAPGQGCPLDLLVGNATALADNLSGGCFRKGCRACLYLLGLLLPLPGTPIPGRLCERELLRATGVLECGLEWRTQSGGENDQLVLLTASLCVGSGATEVVGRSQRLTPNCCFSNPFLGVVCGGTGVCSSLTSWSVRGAGWFYLWALNLVEVRGGRACGETSFSLGCLVSLGVTPGCSFPTSWRSGMLVLRRETLVSRGRFGIP</sequence>
<feature type="transmembrane region" description="Helical" evidence="1">
    <location>
        <begin position="6"/>
        <end position="26"/>
    </location>
</feature>
<keyword evidence="3" id="KW-1185">Reference proteome</keyword>
<evidence type="ECO:0000313" key="3">
    <source>
        <dbReference type="Proteomes" id="UP000652761"/>
    </source>
</evidence>
<protein>
    <submittedName>
        <fullName evidence="2">Uncharacterized protein</fullName>
    </submittedName>
</protein>
<dbReference type="EMBL" id="NMUH01003799">
    <property type="protein sequence ID" value="MQM07119.1"/>
    <property type="molecule type" value="Genomic_DNA"/>
</dbReference>
<evidence type="ECO:0000313" key="2">
    <source>
        <dbReference type="EMBL" id="MQM07119.1"/>
    </source>
</evidence>
<keyword evidence="1" id="KW-1133">Transmembrane helix</keyword>
<organism evidence="2 3">
    <name type="scientific">Colocasia esculenta</name>
    <name type="common">Wild taro</name>
    <name type="synonym">Arum esculentum</name>
    <dbReference type="NCBI Taxonomy" id="4460"/>
    <lineage>
        <taxon>Eukaryota</taxon>
        <taxon>Viridiplantae</taxon>
        <taxon>Streptophyta</taxon>
        <taxon>Embryophyta</taxon>
        <taxon>Tracheophyta</taxon>
        <taxon>Spermatophyta</taxon>
        <taxon>Magnoliopsida</taxon>
        <taxon>Liliopsida</taxon>
        <taxon>Araceae</taxon>
        <taxon>Aroideae</taxon>
        <taxon>Colocasieae</taxon>
        <taxon>Colocasia</taxon>
    </lineage>
</organism>
<evidence type="ECO:0000256" key="1">
    <source>
        <dbReference type="SAM" id="Phobius"/>
    </source>
</evidence>
<dbReference type="AlphaFoldDB" id="A0A843WBW8"/>
<comment type="caution">
    <text evidence="2">The sequence shown here is derived from an EMBL/GenBank/DDBJ whole genome shotgun (WGS) entry which is preliminary data.</text>
</comment>